<proteinExistence type="predicted"/>
<evidence type="ECO:0000313" key="2">
    <source>
        <dbReference type="EMBL" id="ASB42559.1"/>
    </source>
</evidence>
<feature type="domain" description="SnoaL-like" evidence="1">
    <location>
        <begin position="29"/>
        <end position="135"/>
    </location>
</feature>
<reference evidence="3" key="1">
    <citation type="submission" date="2017-05" db="EMBL/GenBank/DDBJ databases">
        <title>Improved OligoMM genomes.</title>
        <authorList>
            <person name="Garzetti D."/>
        </authorList>
    </citation>
    <scope>NUCLEOTIDE SEQUENCE [LARGE SCALE GENOMIC DNA]</scope>
    <source>
        <strain evidence="3">KB18</strain>
    </source>
</reference>
<protein>
    <recommendedName>
        <fullName evidence="1">SnoaL-like domain-containing protein</fullName>
    </recommendedName>
</protein>
<dbReference type="InterPro" id="IPR032710">
    <property type="entry name" value="NTF2-like_dom_sf"/>
</dbReference>
<evidence type="ECO:0000313" key="3">
    <source>
        <dbReference type="Proteomes" id="UP000196710"/>
    </source>
</evidence>
<dbReference type="SUPFAM" id="SSF54427">
    <property type="entry name" value="NTF2-like"/>
    <property type="match status" value="1"/>
</dbReference>
<gene>
    <name evidence="2" type="ORF">ADH66_19075</name>
</gene>
<organism evidence="2 3">
    <name type="scientific">Acutalibacter muris</name>
    <dbReference type="NCBI Taxonomy" id="1796620"/>
    <lineage>
        <taxon>Bacteria</taxon>
        <taxon>Bacillati</taxon>
        <taxon>Bacillota</taxon>
        <taxon>Clostridia</taxon>
        <taxon>Eubacteriales</taxon>
        <taxon>Acutalibacteraceae</taxon>
        <taxon>Acutalibacter</taxon>
    </lineage>
</organism>
<keyword evidence="3" id="KW-1185">Reference proteome</keyword>
<dbReference type="Proteomes" id="UP000196710">
    <property type="component" value="Chromosome"/>
</dbReference>
<dbReference type="EMBL" id="CP021422">
    <property type="protein sequence ID" value="ASB42559.1"/>
    <property type="molecule type" value="Genomic_DNA"/>
</dbReference>
<evidence type="ECO:0000259" key="1">
    <source>
        <dbReference type="Pfam" id="PF13474"/>
    </source>
</evidence>
<accession>A0ABM6LAG8</accession>
<dbReference type="Gene3D" id="3.10.450.50">
    <property type="match status" value="1"/>
</dbReference>
<dbReference type="InterPro" id="IPR037401">
    <property type="entry name" value="SnoaL-like"/>
</dbReference>
<dbReference type="Pfam" id="PF13474">
    <property type="entry name" value="SnoaL_3"/>
    <property type="match status" value="1"/>
</dbReference>
<sequence length="142" mass="16270">MSLFSVYLQVYTNRIIYKGASEMEEKIIEVSKKFWKYLEQADVTGMESIADPGCMFVHIGVTCGMEEEMKAFFDGVFKPTEILLNKQEAKLWGDTAIVITDCNYGLLLGGKPTTHHFAVTEVYVQRENEWKLVQFSFTALVY</sequence>
<name>A0ABM6LAG8_9FIRM</name>